<dbReference type="EMBL" id="JARKIE010000133">
    <property type="protein sequence ID" value="KAJ7678652.1"/>
    <property type="molecule type" value="Genomic_DNA"/>
</dbReference>
<reference evidence="1" key="1">
    <citation type="submission" date="2023-03" db="EMBL/GenBank/DDBJ databases">
        <title>Massive genome expansion in bonnet fungi (Mycena s.s.) driven by repeated elements and novel gene families across ecological guilds.</title>
        <authorList>
            <consortium name="Lawrence Berkeley National Laboratory"/>
            <person name="Harder C.B."/>
            <person name="Miyauchi S."/>
            <person name="Viragh M."/>
            <person name="Kuo A."/>
            <person name="Thoen E."/>
            <person name="Andreopoulos B."/>
            <person name="Lu D."/>
            <person name="Skrede I."/>
            <person name="Drula E."/>
            <person name="Henrissat B."/>
            <person name="Morin E."/>
            <person name="Kohler A."/>
            <person name="Barry K."/>
            <person name="LaButti K."/>
            <person name="Morin E."/>
            <person name="Salamov A."/>
            <person name="Lipzen A."/>
            <person name="Mereny Z."/>
            <person name="Hegedus B."/>
            <person name="Baldrian P."/>
            <person name="Stursova M."/>
            <person name="Weitz H."/>
            <person name="Taylor A."/>
            <person name="Grigoriev I.V."/>
            <person name="Nagy L.G."/>
            <person name="Martin F."/>
            <person name="Kauserud H."/>
        </authorList>
    </citation>
    <scope>NUCLEOTIDE SEQUENCE</scope>
    <source>
        <strain evidence="1">CBHHK067</strain>
    </source>
</reference>
<dbReference type="AlphaFoldDB" id="A0AAD7D851"/>
<dbReference type="Proteomes" id="UP001221757">
    <property type="component" value="Unassembled WGS sequence"/>
</dbReference>
<name>A0AAD7D851_MYCRO</name>
<keyword evidence="2" id="KW-1185">Reference proteome</keyword>
<protein>
    <recommendedName>
        <fullName evidence="3">Aprataxin and PNK-like factor PBZ domain-containing protein</fullName>
    </recommendedName>
</protein>
<evidence type="ECO:0008006" key="3">
    <source>
        <dbReference type="Google" id="ProtNLM"/>
    </source>
</evidence>
<comment type="caution">
    <text evidence="1">The sequence shown here is derived from an EMBL/GenBank/DDBJ whole genome shotgun (WGS) entry which is preliminary data.</text>
</comment>
<proteinExistence type="predicted"/>
<sequence>MRALSALPLDDDIVDRVMTFCPSFSCLQATILVSKAFYRVFQTHPKAITRAVAYNIVGPGLPQALRVLRYPPYNGPDADAIEMAEACREEHGASVITAEEKQKLRENAEIVGKLEDIYSLTTKDRTSKRSVLTSEESWRFRRAAYRIMLYCSVFPGNRYEFDEIEALDDQQIEKIRGQRTAMLNRYQTDELLELFSVVKFIQGILSSVVDDDQSNMVDILLSTGPEGAVLAWEERSYDALEMDLLGDGLLHDDEDNKLFAGYFTLTFENIWTRRNLKPPKEEDPASKWVLDEVIGANDTCSQCAAPGGLQLLTSANWDRFPVSPTACLKNKLKSNASIIGPFAQATAHLANLPSHSLFLGIHNAVNQAALGAWITEIFDVRRAPGFEVADGWDVGASYCAACLSRFLEEHVWVWFLEERVKSTCLCVSASMLTVPAAGWVPPEDCWYGYNCNTQTHKAAHQTGKNHLCVPTRGSA</sequence>
<accession>A0AAD7D851</accession>
<evidence type="ECO:0000313" key="2">
    <source>
        <dbReference type="Proteomes" id="UP001221757"/>
    </source>
</evidence>
<organism evidence="1 2">
    <name type="scientific">Mycena rosella</name>
    <name type="common">Pink bonnet</name>
    <name type="synonym">Agaricus rosellus</name>
    <dbReference type="NCBI Taxonomy" id="1033263"/>
    <lineage>
        <taxon>Eukaryota</taxon>
        <taxon>Fungi</taxon>
        <taxon>Dikarya</taxon>
        <taxon>Basidiomycota</taxon>
        <taxon>Agaricomycotina</taxon>
        <taxon>Agaricomycetes</taxon>
        <taxon>Agaricomycetidae</taxon>
        <taxon>Agaricales</taxon>
        <taxon>Marasmiineae</taxon>
        <taxon>Mycenaceae</taxon>
        <taxon>Mycena</taxon>
    </lineage>
</organism>
<evidence type="ECO:0000313" key="1">
    <source>
        <dbReference type="EMBL" id="KAJ7678652.1"/>
    </source>
</evidence>
<gene>
    <name evidence="1" type="ORF">B0H17DRAFT_1334094</name>
</gene>